<protein>
    <submittedName>
        <fullName evidence="2">DUF3574 domain-containing protein</fullName>
    </submittedName>
</protein>
<dbReference type="Proteomes" id="UP001595444">
    <property type="component" value="Unassembled WGS sequence"/>
</dbReference>
<feature type="signal peptide" evidence="1">
    <location>
        <begin position="1"/>
        <end position="23"/>
    </location>
</feature>
<comment type="caution">
    <text evidence="2">The sequence shown here is derived from an EMBL/GenBank/DDBJ whole genome shotgun (WGS) entry which is preliminary data.</text>
</comment>
<proteinExistence type="predicted"/>
<keyword evidence="1" id="KW-0732">Signal</keyword>
<evidence type="ECO:0000313" key="2">
    <source>
        <dbReference type="EMBL" id="MFC3050795.1"/>
    </source>
</evidence>
<keyword evidence="3" id="KW-1185">Reference proteome</keyword>
<accession>A0ABV7D1J3</accession>
<dbReference type="InterPro" id="IPR021957">
    <property type="entry name" value="DUF3574"/>
</dbReference>
<evidence type="ECO:0000256" key="1">
    <source>
        <dbReference type="SAM" id="SignalP"/>
    </source>
</evidence>
<dbReference type="PROSITE" id="PS51257">
    <property type="entry name" value="PROKAR_LIPOPROTEIN"/>
    <property type="match status" value="1"/>
</dbReference>
<reference evidence="3" key="1">
    <citation type="journal article" date="2019" name="Int. J. Syst. Evol. Microbiol.">
        <title>The Global Catalogue of Microorganisms (GCM) 10K type strain sequencing project: providing services to taxonomists for standard genome sequencing and annotation.</title>
        <authorList>
            <consortium name="The Broad Institute Genomics Platform"/>
            <consortium name="The Broad Institute Genome Sequencing Center for Infectious Disease"/>
            <person name="Wu L."/>
            <person name="Ma J."/>
        </authorList>
    </citation>
    <scope>NUCLEOTIDE SEQUENCE [LARGE SCALE GENOMIC DNA]</scope>
    <source>
        <strain evidence="3">KCTC 62164</strain>
    </source>
</reference>
<sequence>MQKLFCAIGMLAVLVVPAGSAVASCPVGTAAWQETQMFFGRGLKGGGEVSDSEWGVFVRDEITPRFPDGFTVVDAAGFWRGCPSLPSGVCERSKLLLVQYPAEMADADTKLKAIATTYAGRFHQQAVMRSDSSVCTQFYSADE</sequence>
<gene>
    <name evidence="2" type="ORF">ACFOKA_02640</name>
</gene>
<feature type="chain" id="PRO_5045926638" evidence="1">
    <location>
        <begin position="24"/>
        <end position="143"/>
    </location>
</feature>
<name>A0ABV7D1J3_9PROT</name>
<dbReference type="Pfam" id="PF12098">
    <property type="entry name" value="DUF3574"/>
    <property type="match status" value="1"/>
</dbReference>
<organism evidence="2 3">
    <name type="scientific">Kordiimonas pumila</name>
    <dbReference type="NCBI Taxonomy" id="2161677"/>
    <lineage>
        <taxon>Bacteria</taxon>
        <taxon>Pseudomonadati</taxon>
        <taxon>Pseudomonadota</taxon>
        <taxon>Alphaproteobacteria</taxon>
        <taxon>Kordiimonadales</taxon>
        <taxon>Kordiimonadaceae</taxon>
        <taxon>Kordiimonas</taxon>
    </lineage>
</organism>
<dbReference type="EMBL" id="JBHRSL010000002">
    <property type="protein sequence ID" value="MFC3050795.1"/>
    <property type="molecule type" value="Genomic_DNA"/>
</dbReference>
<evidence type="ECO:0000313" key="3">
    <source>
        <dbReference type="Proteomes" id="UP001595444"/>
    </source>
</evidence>
<dbReference type="RefSeq" id="WP_194212588.1">
    <property type="nucleotide sequence ID" value="NZ_CP061205.1"/>
</dbReference>